<protein>
    <submittedName>
        <fullName evidence="2">Branched-chain amino acid transport protein, AzlD-like protein</fullName>
    </submittedName>
</protein>
<dbReference type="KEGG" id="ptp:RCA23_c09500"/>
<reference evidence="2 3" key="1">
    <citation type="journal article" date="2014" name="ISME J.">
        <title>Adaptation of an abundant Roseobacter RCA organism to pelagic systems revealed by genomic and transcriptomic analyses.</title>
        <authorList>
            <person name="Voget S."/>
            <person name="Wemheuer B."/>
            <person name="Brinkhoff T."/>
            <person name="Vollmers J."/>
            <person name="Dietrich S."/>
            <person name="Giebel H.A."/>
            <person name="Beardsley C."/>
            <person name="Sardemann C."/>
            <person name="Bakenhus I."/>
            <person name="Billerbeck S."/>
            <person name="Daniel R."/>
            <person name="Simon M."/>
        </authorList>
    </citation>
    <scope>NUCLEOTIDE SEQUENCE [LARGE SCALE GENOMIC DNA]</scope>
    <source>
        <strain evidence="2 3">RCA23</strain>
    </source>
</reference>
<feature type="transmembrane region" description="Helical" evidence="1">
    <location>
        <begin position="42"/>
        <end position="62"/>
    </location>
</feature>
<name>A0AAN0RHV6_9RHOB</name>
<dbReference type="InterPro" id="IPR008407">
    <property type="entry name" value="Brnchd-chn_aa_trnsp_AzlD"/>
</dbReference>
<dbReference type="Proteomes" id="UP000028680">
    <property type="component" value="Chromosome"/>
</dbReference>
<gene>
    <name evidence="2" type="ORF">RCA23_c09500</name>
</gene>
<keyword evidence="1" id="KW-0812">Transmembrane</keyword>
<evidence type="ECO:0000313" key="2">
    <source>
        <dbReference type="EMBL" id="AII86505.1"/>
    </source>
</evidence>
<accession>A0AAN0RHV6</accession>
<dbReference type="AlphaFoldDB" id="A0AAN0RHV6"/>
<dbReference type="EMBL" id="CP003984">
    <property type="protein sequence ID" value="AII86505.1"/>
    <property type="molecule type" value="Genomic_DNA"/>
</dbReference>
<dbReference type="RefSeq" id="WP_044049346.1">
    <property type="nucleotide sequence ID" value="NZ_CP003984.1"/>
</dbReference>
<keyword evidence="1" id="KW-0472">Membrane</keyword>
<dbReference type="Pfam" id="PF05437">
    <property type="entry name" value="AzlD"/>
    <property type="match status" value="1"/>
</dbReference>
<evidence type="ECO:0000313" key="3">
    <source>
        <dbReference type="Proteomes" id="UP000028680"/>
    </source>
</evidence>
<feature type="transmembrane region" description="Helical" evidence="1">
    <location>
        <begin position="6"/>
        <end position="30"/>
    </location>
</feature>
<dbReference type="GeneID" id="93367787"/>
<evidence type="ECO:0000256" key="1">
    <source>
        <dbReference type="SAM" id="Phobius"/>
    </source>
</evidence>
<keyword evidence="3" id="KW-1185">Reference proteome</keyword>
<proteinExistence type="predicted"/>
<feature type="transmembrane region" description="Helical" evidence="1">
    <location>
        <begin position="91"/>
        <end position="109"/>
    </location>
</feature>
<keyword evidence="1" id="KW-1133">Transmembrane helix</keyword>
<sequence length="110" mass="11834">MNYSQFEIWLIIALIAIGTFAIRFSFLGLIGSKRMAPVIERMLRFTPVAVLPGMVAPLVLWPTDAADGVTLLHLAAASAAVGTAYLTRKVIWGMLAGLGVFFAPVIFALL</sequence>
<organism evidence="2 3">
    <name type="scientific">Planktomarina temperata RCA23</name>
    <dbReference type="NCBI Taxonomy" id="666509"/>
    <lineage>
        <taxon>Bacteria</taxon>
        <taxon>Pseudomonadati</taxon>
        <taxon>Pseudomonadota</taxon>
        <taxon>Alphaproteobacteria</taxon>
        <taxon>Rhodobacterales</taxon>
        <taxon>Paracoccaceae</taxon>
        <taxon>Planktomarina</taxon>
    </lineage>
</organism>